<reference evidence="2" key="2">
    <citation type="submission" date="2021-04" db="EMBL/GenBank/DDBJ databases">
        <authorList>
            <person name="Podell S."/>
        </authorList>
    </citation>
    <scope>NUCLEOTIDE SEQUENCE</scope>
    <source>
        <strain evidence="2">Hildebrandi</strain>
    </source>
</reference>
<gene>
    <name evidence="2" type="ORF">IV203_019976</name>
</gene>
<evidence type="ECO:0000313" key="2">
    <source>
        <dbReference type="EMBL" id="KAG7371406.1"/>
    </source>
</evidence>
<name>A0A9K3M1W0_9STRA</name>
<comment type="caution">
    <text evidence="2">The sequence shown here is derived from an EMBL/GenBank/DDBJ whole genome shotgun (WGS) entry which is preliminary data.</text>
</comment>
<feature type="region of interest" description="Disordered" evidence="1">
    <location>
        <begin position="1"/>
        <end position="24"/>
    </location>
</feature>
<dbReference type="GO" id="GO:0004721">
    <property type="term" value="F:phosphoprotein phosphatase activity"/>
    <property type="evidence" value="ECO:0007669"/>
    <property type="project" value="InterPro"/>
</dbReference>
<dbReference type="InterPro" id="IPR016130">
    <property type="entry name" value="Tyr_Pase_AS"/>
</dbReference>
<evidence type="ECO:0000313" key="3">
    <source>
        <dbReference type="Proteomes" id="UP000693970"/>
    </source>
</evidence>
<dbReference type="PROSITE" id="PS00383">
    <property type="entry name" value="TYR_PHOSPHATASE_1"/>
    <property type="match status" value="1"/>
</dbReference>
<organism evidence="2 3">
    <name type="scientific">Nitzschia inconspicua</name>
    <dbReference type="NCBI Taxonomy" id="303405"/>
    <lineage>
        <taxon>Eukaryota</taxon>
        <taxon>Sar</taxon>
        <taxon>Stramenopiles</taxon>
        <taxon>Ochrophyta</taxon>
        <taxon>Bacillariophyta</taxon>
        <taxon>Bacillariophyceae</taxon>
        <taxon>Bacillariophycidae</taxon>
        <taxon>Bacillariales</taxon>
        <taxon>Bacillariaceae</taxon>
        <taxon>Nitzschia</taxon>
    </lineage>
</organism>
<dbReference type="Proteomes" id="UP000693970">
    <property type="component" value="Unassembled WGS sequence"/>
</dbReference>
<keyword evidence="3" id="KW-1185">Reference proteome</keyword>
<dbReference type="InterPro" id="IPR026893">
    <property type="entry name" value="Tyr/Ser_Pase_IphP-type"/>
</dbReference>
<dbReference type="AlphaFoldDB" id="A0A9K3M1W0"/>
<protein>
    <submittedName>
        <fullName evidence="2">Tyrosine phosphatase</fullName>
    </submittedName>
</protein>
<dbReference type="Pfam" id="PF13350">
    <property type="entry name" value="Y_phosphatase3"/>
    <property type="match status" value="1"/>
</dbReference>
<proteinExistence type="predicted"/>
<reference evidence="2" key="1">
    <citation type="journal article" date="2021" name="Sci. Rep.">
        <title>Diploid genomic architecture of Nitzschia inconspicua, an elite biomass production diatom.</title>
        <authorList>
            <person name="Oliver A."/>
            <person name="Podell S."/>
            <person name="Pinowska A."/>
            <person name="Traller J.C."/>
            <person name="Smith S.R."/>
            <person name="McClure R."/>
            <person name="Beliaev A."/>
            <person name="Bohutskyi P."/>
            <person name="Hill E.A."/>
            <person name="Rabines A."/>
            <person name="Zheng H."/>
            <person name="Allen L.Z."/>
            <person name="Kuo A."/>
            <person name="Grigoriev I.V."/>
            <person name="Allen A.E."/>
            <person name="Hazlebeck D."/>
            <person name="Allen E.E."/>
        </authorList>
    </citation>
    <scope>NUCLEOTIDE SEQUENCE</scope>
    <source>
        <strain evidence="2">Hildebrandi</strain>
    </source>
</reference>
<dbReference type="EMBL" id="JAGRRH010000004">
    <property type="protein sequence ID" value="KAG7371406.1"/>
    <property type="molecule type" value="Genomic_DNA"/>
</dbReference>
<evidence type="ECO:0000256" key="1">
    <source>
        <dbReference type="SAM" id="MobiDB-lite"/>
    </source>
</evidence>
<accession>A0A9K3M1W0</accession>
<dbReference type="OrthoDB" id="449382at2759"/>
<sequence length="478" mass="53338">MGSKSRHQQVLGHSSRSKFTDSTSSRNVDFSCLLFLLLLLLLKHSEPLSMSSFPSSNDDPLKVIPMRKRILMTASSLFSSNDDNTMLEIPSTESLSITPLSLCLNSKHSVQNFRPVAGIPKETICRCASTDVLGAKLKVLDATTQLQLQSNSSSLSSQHFETCCSTADTTVLLQAGMIIDLRSTVERDESNAQYWMNHDVGKATTSFTVIRVFEDENLPQPLDHLFLLHSPSTTRFVIRLDVLNPSLFMRYCDDNWLATQNKAQLVWYKTVSGQKLHEWRMDELNRRGLAGLNEAILETGKATLCVALQLITVYREALLRMQPCCEDKKVIIHCVQGKDRTGMLAMLLQSLLDVSDDEIIEDYFQSNAHFPTKSTAGASSAAAIASSRSSSTVKGKLDRNIFSGTNRQAMETTLTYLRSKYGSISPGYLDDIGFDEQWRRRLRTVLLTTNQTYENNLDTTIASNNTVSPPSVIPKSRL</sequence>